<dbReference type="SMART" id="SM00797">
    <property type="entry name" value="AHS2"/>
    <property type="match status" value="1"/>
</dbReference>
<feature type="domain" description="Carboxyltransferase" evidence="5">
    <location>
        <begin position="47"/>
        <end position="337"/>
    </location>
</feature>
<dbReference type="KEGG" id="stui:GCM10017668_05650"/>
<dbReference type="GO" id="GO:0005524">
    <property type="term" value="F:ATP binding"/>
    <property type="evidence" value="ECO:0007669"/>
    <property type="project" value="UniProtKB-KW"/>
</dbReference>
<dbReference type="PANTHER" id="PTHR43309:SF3">
    <property type="entry name" value="5-OXOPROLINASE SUBUNIT C"/>
    <property type="match status" value="1"/>
</dbReference>
<reference evidence="6 7" key="1">
    <citation type="journal article" date="2014" name="Int. J. Syst. Evol. Microbiol.">
        <title>Complete genome sequence of Corynebacterium casei LMG S-19264T (=DSM 44701T), isolated from a smear-ripened cheese.</title>
        <authorList>
            <consortium name="US DOE Joint Genome Institute (JGI-PGF)"/>
            <person name="Walter F."/>
            <person name="Albersmeier A."/>
            <person name="Kalinowski J."/>
            <person name="Ruckert C."/>
        </authorList>
    </citation>
    <scope>NUCLEOTIDE SEQUENCE [LARGE SCALE GENOMIC DNA]</scope>
    <source>
        <strain evidence="6 7">JCM 4255</strain>
    </source>
</reference>
<dbReference type="Gene3D" id="2.40.100.10">
    <property type="entry name" value="Cyclophilin-like"/>
    <property type="match status" value="1"/>
</dbReference>
<evidence type="ECO:0000256" key="4">
    <source>
        <dbReference type="SAM" id="MobiDB-lite"/>
    </source>
</evidence>
<dbReference type="GO" id="GO:0016787">
    <property type="term" value="F:hydrolase activity"/>
    <property type="evidence" value="ECO:0007669"/>
    <property type="project" value="UniProtKB-KW"/>
</dbReference>
<accession>A0A7G1N910</accession>
<feature type="region of interest" description="Disordered" evidence="4">
    <location>
        <begin position="1"/>
        <end position="21"/>
    </location>
</feature>
<organism evidence="6 7">
    <name type="scientific">Streptomyces tuirus</name>
    <dbReference type="NCBI Taxonomy" id="68278"/>
    <lineage>
        <taxon>Bacteria</taxon>
        <taxon>Bacillati</taxon>
        <taxon>Actinomycetota</taxon>
        <taxon>Actinomycetes</taxon>
        <taxon>Kitasatosporales</taxon>
        <taxon>Streptomycetaceae</taxon>
        <taxon>Streptomyces</taxon>
    </lineage>
</organism>
<name>A0A7G1N910_9ACTN</name>
<keyword evidence="3" id="KW-0067">ATP-binding</keyword>
<evidence type="ECO:0000313" key="7">
    <source>
        <dbReference type="Proteomes" id="UP000516373"/>
    </source>
</evidence>
<dbReference type="InterPro" id="IPR052708">
    <property type="entry name" value="PxpC"/>
</dbReference>
<keyword evidence="2" id="KW-0378">Hydrolase</keyword>
<dbReference type="NCBIfam" id="TIGR00724">
    <property type="entry name" value="urea_amlyse_rel"/>
    <property type="match status" value="1"/>
</dbReference>
<dbReference type="Pfam" id="PF02626">
    <property type="entry name" value="CT_A_B"/>
    <property type="match status" value="1"/>
</dbReference>
<dbReference type="EMBL" id="AP023439">
    <property type="protein sequence ID" value="BCL18722.1"/>
    <property type="molecule type" value="Genomic_DNA"/>
</dbReference>
<proteinExistence type="predicted"/>
<dbReference type="InterPro" id="IPR029000">
    <property type="entry name" value="Cyclophilin-like_dom_sf"/>
</dbReference>
<evidence type="ECO:0000259" key="5">
    <source>
        <dbReference type="SMART" id="SM00797"/>
    </source>
</evidence>
<dbReference type="RefSeq" id="WP_190896579.1">
    <property type="nucleotide sequence ID" value="NZ_AP023439.1"/>
</dbReference>
<dbReference type="InterPro" id="IPR003778">
    <property type="entry name" value="CT_A_B"/>
</dbReference>
<evidence type="ECO:0000256" key="1">
    <source>
        <dbReference type="ARBA" id="ARBA00022741"/>
    </source>
</evidence>
<evidence type="ECO:0000313" key="6">
    <source>
        <dbReference type="EMBL" id="BCL18722.1"/>
    </source>
</evidence>
<gene>
    <name evidence="6" type="ORF">GCM10017668_05650</name>
</gene>
<keyword evidence="1" id="KW-0547">Nucleotide-binding</keyword>
<sequence>MATTSALPDLPTGDEPDGTERPEALTVIEPGVQTTVQDYPGRRGLQAKGFFPAGPVDHLAFRVANLLVGNAPGAAGLEIPMGRFKARLGFAGVIALTGADGAKPTLNGEPLPLWEAVRVAPGDVLACGIAKGPGFRLYLAVSGGIDVPEVLGSRATYTMGGLGGLDGRALARGDRLHLAPEGVGRTRRLRLPQSLRPGYVNDWEIEVMRGPHADPDFLTPDDWRDFCSLSWKVDLNSNRVGTRLNSHRFTWARKNGGAGGGHPSNQLDGSYPLGGINTNGDVPVILGPDGPTSGGFTTIATVVHAALWKVGQLRPGRDTIRFREVDFDEATALSKHIHYLLDPTHLEEL</sequence>
<dbReference type="PANTHER" id="PTHR43309">
    <property type="entry name" value="5-OXOPROLINASE SUBUNIT C"/>
    <property type="match status" value="1"/>
</dbReference>
<dbReference type="SUPFAM" id="SSF50891">
    <property type="entry name" value="Cyclophilin-like"/>
    <property type="match status" value="1"/>
</dbReference>
<evidence type="ECO:0000256" key="3">
    <source>
        <dbReference type="ARBA" id="ARBA00022840"/>
    </source>
</evidence>
<dbReference type="Proteomes" id="UP000516373">
    <property type="component" value="Chromosome"/>
</dbReference>
<protein>
    <recommendedName>
        <fullName evidence="5">Carboxyltransferase domain-containing protein</fullName>
    </recommendedName>
</protein>
<evidence type="ECO:0000256" key="2">
    <source>
        <dbReference type="ARBA" id="ARBA00022801"/>
    </source>
</evidence>
<dbReference type="AlphaFoldDB" id="A0A7G1N910"/>